<reference evidence="2 3" key="3">
    <citation type="journal article" name="Genome Announc.">
        <title>Improved Draft Genome Sequence of Clostridium pasteurianum Strain ATCC 6013 (DSM 525) Using a Hybrid Next-Generation Sequencing Approach.</title>
        <authorList>
            <person name="Pyne M.E."/>
            <person name="Utturkar S."/>
            <person name="Brown S.D."/>
            <person name="Moo-Young M."/>
            <person name="Chung D.A."/>
            <person name="Chou C.P."/>
        </authorList>
    </citation>
    <scope>NUCLEOTIDE SEQUENCE [LARGE SCALE GENOMIC DNA]</scope>
    <source>
        <strain evidence="2 3">ATCC 6013</strain>
    </source>
</reference>
<reference evidence="1 4" key="1">
    <citation type="journal article" date="2015" name="Genome Announc.">
        <title>Complete Genome Sequence of the Nitrogen-Fixing and Solvent-Producing Clostridium pasteurianum DSM 525.</title>
        <authorList>
            <person name="Poehlein A."/>
            <person name="Grosse-Honebrink A."/>
            <person name="Zhang Y."/>
            <person name="Minton N.P."/>
            <person name="Daniel R."/>
        </authorList>
    </citation>
    <scope>NUCLEOTIDE SEQUENCE [LARGE SCALE GENOMIC DNA]</scope>
    <source>
        <strain evidence="1">DSM 525</strain>
        <strain evidence="4">DSM 525 / ATCC 6013</strain>
    </source>
</reference>
<evidence type="ECO:0000313" key="1">
    <source>
        <dbReference type="EMBL" id="AJA53065.1"/>
    </source>
</evidence>
<dbReference type="EMBL" id="JPGY02000001">
    <property type="protein sequence ID" value="KRU10927.1"/>
    <property type="molecule type" value="Genomic_DNA"/>
</dbReference>
<dbReference type="Proteomes" id="UP000030905">
    <property type="component" value="Chromosome"/>
</dbReference>
<dbReference type="InterPro" id="IPR038084">
    <property type="entry name" value="PduO/GlcC-like_sf"/>
</dbReference>
<dbReference type="PANTHER" id="PTHR28255">
    <property type="match status" value="1"/>
</dbReference>
<dbReference type="Gene3D" id="3.30.450.150">
    <property type="entry name" value="Haem-degrading domain"/>
    <property type="match status" value="1"/>
</dbReference>
<dbReference type="PIRSF" id="PIRSF008757">
    <property type="entry name" value="UCP008757"/>
    <property type="match status" value="1"/>
</dbReference>
<dbReference type="eggNOG" id="COG4702">
    <property type="taxonomic scope" value="Bacteria"/>
</dbReference>
<keyword evidence="4" id="KW-1185">Reference proteome</keyword>
<dbReference type="PATRIC" id="fig|1262449.3.peg.2272"/>
<dbReference type="SUPFAM" id="SSF143744">
    <property type="entry name" value="GlcG-like"/>
    <property type="match status" value="1"/>
</dbReference>
<accession>A0A0H3J789</accession>
<protein>
    <submittedName>
        <fullName evidence="1">Uncharacterized protein</fullName>
    </submittedName>
</protein>
<name>A0A0H3J789_CLOPA</name>
<dbReference type="Pfam" id="PF03928">
    <property type="entry name" value="HbpS-like"/>
    <property type="match status" value="1"/>
</dbReference>
<dbReference type="Proteomes" id="UP000028042">
    <property type="component" value="Unassembled WGS sequence"/>
</dbReference>
<dbReference type="RefSeq" id="WP_003445323.1">
    <property type="nucleotide sequence ID" value="NZ_ANZB01000007.1"/>
</dbReference>
<evidence type="ECO:0000313" key="3">
    <source>
        <dbReference type="Proteomes" id="UP000028042"/>
    </source>
</evidence>
<gene>
    <name evidence="1" type="ORF">CLPA_c30110</name>
    <name evidence="2" type="ORF">CP6013_00174</name>
</gene>
<proteinExistence type="predicted"/>
<dbReference type="InterPro" id="IPR010371">
    <property type="entry name" value="YBR137W-like"/>
</dbReference>
<sequence length="154" mass="17455">MNETMINLLKLEDELQFTEFSSEDALNLGLTFIKIAEKINQGGIGIKIERNRQVLFSHLMDGTMVENAYWYDRKKNVVDRYNHSSKYVEEMYKSMGTTFDESSLLNPTEFQAVGGSFPLIIKNVGVVGSITVCGLTGEMDHKICIDGIREFLTK</sequence>
<dbReference type="GeneID" id="93075130"/>
<organism evidence="1 4">
    <name type="scientific">Clostridium pasteurianum DSM 525 = ATCC 6013</name>
    <dbReference type="NCBI Taxonomy" id="1262449"/>
    <lineage>
        <taxon>Bacteria</taxon>
        <taxon>Bacillati</taxon>
        <taxon>Bacillota</taxon>
        <taxon>Clostridia</taxon>
        <taxon>Eubacteriales</taxon>
        <taxon>Clostridiaceae</taxon>
        <taxon>Clostridium</taxon>
    </lineage>
</organism>
<reference evidence="2" key="2">
    <citation type="submission" date="2015-10" db="EMBL/GenBank/DDBJ databases">
        <title>Improved Draft Genome Sequence of Clostridium pasteurianum Strain ATCC 6013 (DSM 525) Using a Hybrid Next-Generation Sequencing Approach.</title>
        <authorList>
            <person name="Pyne M.E."/>
            <person name="Utturkar S.M."/>
            <person name="Brown S.D."/>
            <person name="Moo-Young M."/>
            <person name="Chung D.A."/>
            <person name="Chou P.C."/>
        </authorList>
    </citation>
    <scope>NUCLEOTIDE SEQUENCE</scope>
    <source>
        <strain evidence="2">ATCC 6013</strain>
    </source>
</reference>
<evidence type="ECO:0000313" key="2">
    <source>
        <dbReference type="EMBL" id="KRU10927.1"/>
    </source>
</evidence>
<evidence type="ECO:0000313" key="4">
    <source>
        <dbReference type="Proteomes" id="UP000030905"/>
    </source>
</evidence>
<dbReference type="EMBL" id="CP009268">
    <property type="protein sequence ID" value="AJA53065.1"/>
    <property type="molecule type" value="Genomic_DNA"/>
</dbReference>
<dbReference type="KEGG" id="cpat:CLPA_c30110"/>
<dbReference type="PANTHER" id="PTHR28255:SF1">
    <property type="entry name" value="UPF0303 PROTEIN YBR137W"/>
    <property type="match status" value="1"/>
</dbReference>
<dbReference type="KEGG" id="cpae:CPAST_c30110"/>
<dbReference type="AlphaFoldDB" id="A0A0H3J789"/>
<dbReference type="InterPro" id="IPR005624">
    <property type="entry name" value="PduO/GlcC-like"/>
</dbReference>